<keyword evidence="4" id="KW-1003">Cell membrane</keyword>
<name>A0ABD7RWW8_ECTME</name>
<dbReference type="Pfam" id="PF02028">
    <property type="entry name" value="BCCT"/>
    <property type="match status" value="1"/>
</dbReference>
<feature type="transmembrane region" description="Helical" evidence="8">
    <location>
        <begin position="476"/>
        <end position="496"/>
    </location>
</feature>
<keyword evidence="6 8" id="KW-1133">Transmembrane helix</keyword>
<feature type="transmembrane region" description="Helical" evidence="8">
    <location>
        <begin position="407"/>
        <end position="431"/>
    </location>
</feature>
<sequence length="548" mass="59363">MSNINHGSALDGRVFWPSIAVILGVTIPLALFPESGNLIIKQLFAFTTGNFGWLYLMAGLGTVAFLLWLALGRYGNVRLGRAEDLPEFSYFSWVAMIFCGGIGIAIANWAWVEPIYYFDGPPRGLAAHGKEAAEWALAYGQFHWGLTPWAFYCLPAIPIAYSMYVRRQPGVRLSVAARGILGDKADGWLGILLDTVVVFGIVGGVGTSLGLAVPLVSTTASSVLGLQPSFAFDMVILCLWTGLFGMSVWFGLSKGIKILSDINVYLAVLLLLFVLVIGPTLFIINGWSNSLGLMINNFVEMSLWTDPIAKGSFPQDWTIFYWAWWIAYAPMMGLFVARISRGRTIRELVFAELIWGSLGCWVFFAVWGGYALDLQLSGALDVSAILSQQGIPATVLAILQTMPMPNLVIVVFVLLCFVFLATTLDSSAYVLASVTSRELSGYEEPRRWIRITWALLLAVVGIGLIKVGGLKAVQTSTIIVALPMIPVLGVLAWSLLRMLKQDFGKRLSSPVLTVDGVAHPIPGGASAERSGYVHGAAPSPAAPLSSKQ</sequence>
<evidence type="ECO:0000313" key="9">
    <source>
        <dbReference type="EMBL" id="TRO19295.1"/>
    </source>
</evidence>
<comment type="caution">
    <text evidence="9">The sequence shown here is derived from an EMBL/GenBank/DDBJ whole genome shotgun (WGS) entry which is preliminary data.</text>
</comment>
<proteinExistence type="inferred from homology"/>
<feature type="transmembrane region" description="Helical" evidence="8">
    <location>
        <begin position="319"/>
        <end position="337"/>
    </location>
</feature>
<evidence type="ECO:0000256" key="6">
    <source>
        <dbReference type="ARBA" id="ARBA00022989"/>
    </source>
</evidence>
<organism evidence="9 10">
    <name type="scientific">Ectopseudomonas mendocina</name>
    <name type="common">Pseudomonas mendocina</name>
    <dbReference type="NCBI Taxonomy" id="300"/>
    <lineage>
        <taxon>Bacteria</taxon>
        <taxon>Pseudomonadati</taxon>
        <taxon>Pseudomonadota</taxon>
        <taxon>Gammaproteobacteria</taxon>
        <taxon>Pseudomonadales</taxon>
        <taxon>Pseudomonadaceae</taxon>
        <taxon>Ectopseudomonas</taxon>
    </lineage>
</organism>
<evidence type="ECO:0000256" key="5">
    <source>
        <dbReference type="ARBA" id="ARBA00022692"/>
    </source>
</evidence>
<dbReference type="PANTHER" id="PTHR30047:SF7">
    <property type="entry name" value="HIGH-AFFINITY CHOLINE TRANSPORT PROTEIN"/>
    <property type="match status" value="1"/>
</dbReference>
<reference evidence="9 10" key="1">
    <citation type="submission" date="2019-01" db="EMBL/GenBank/DDBJ databases">
        <title>Whole genome shotgun sequencing of Pseudomonas spp. isolated by its ability to degrade furfural.</title>
        <authorList>
            <person name="Donoso R."/>
            <person name="Farkas C."/>
            <person name="Villegas P."/>
            <person name="Gonzales-Toro F."/>
            <person name="Guajardo-Parra M."/>
            <person name="Araya-Nail M."/>
            <person name="Morgante V."/>
            <person name="Perez-Pantoja D."/>
        </authorList>
    </citation>
    <scope>NUCLEOTIDE SEQUENCE [LARGE SCALE GENOMIC DNA]</scope>
    <source>
        <strain evidence="9 10">VN231</strain>
    </source>
</reference>
<dbReference type="AlphaFoldDB" id="A0ABD7RWW8"/>
<feature type="transmembrane region" description="Helical" evidence="8">
    <location>
        <begin position="451"/>
        <end position="470"/>
    </location>
</feature>
<evidence type="ECO:0000256" key="2">
    <source>
        <dbReference type="ARBA" id="ARBA00005658"/>
    </source>
</evidence>
<gene>
    <name evidence="9" type="ORF">EQ836_07155</name>
</gene>
<keyword evidence="3" id="KW-0813">Transport</keyword>
<dbReference type="RefSeq" id="WP_143500859.1">
    <property type="nucleotide sequence ID" value="NZ_SCFV01000003.1"/>
</dbReference>
<comment type="subcellular location">
    <subcellularLocation>
        <location evidence="1">Cell membrane</location>
        <topology evidence="1">Multi-pass membrane protein</topology>
    </subcellularLocation>
</comment>
<dbReference type="PANTHER" id="PTHR30047">
    <property type="entry name" value="HIGH-AFFINITY CHOLINE TRANSPORT PROTEIN-RELATED"/>
    <property type="match status" value="1"/>
</dbReference>
<dbReference type="NCBIfam" id="TIGR00842">
    <property type="entry name" value="bcct"/>
    <property type="match status" value="1"/>
</dbReference>
<feature type="transmembrane region" description="Helical" evidence="8">
    <location>
        <begin position="349"/>
        <end position="370"/>
    </location>
</feature>
<accession>A0ABD7RWW8</accession>
<keyword evidence="5 8" id="KW-0812">Transmembrane</keyword>
<evidence type="ECO:0000256" key="8">
    <source>
        <dbReference type="SAM" id="Phobius"/>
    </source>
</evidence>
<dbReference type="PROSITE" id="PS01303">
    <property type="entry name" value="BCCT"/>
    <property type="match status" value="1"/>
</dbReference>
<feature type="transmembrane region" description="Helical" evidence="8">
    <location>
        <begin position="230"/>
        <end position="252"/>
    </location>
</feature>
<keyword evidence="7 8" id="KW-0472">Membrane</keyword>
<dbReference type="EMBL" id="SCFV01000003">
    <property type="protein sequence ID" value="TRO19295.1"/>
    <property type="molecule type" value="Genomic_DNA"/>
</dbReference>
<dbReference type="InterPro" id="IPR018093">
    <property type="entry name" value="BCCT_CS"/>
</dbReference>
<feature type="transmembrane region" description="Helical" evidence="8">
    <location>
        <begin position="149"/>
        <end position="166"/>
    </location>
</feature>
<feature type="transmembrane region" description="Helical" evidence="8">
    <location>
        <begin position="264"/>
        <end position="284"/>
    </location>
</feature>
<dbReference type="Proteomes" id="UP000317327">
    <property type="component" value="Unassembled WGS sequence"/>
</dbReference>
<evidence type="ECO:0000256" key="4">
    <source>
        <dbReference type="ARBA" id="ARBA00022475"/>
    </source>
</evidence>
<evidence type="ECO:0000256" key="3">
    <source>
        <dbReference type="ARBA" id="ARBA00022448"/>
    </source>
</evidence>
<evidence type="ECO:0000256" key="1">
    <source>
        <dbReference type="ARBA" id="ARBA00004651"/>
    </source>
</evidence>
<dbReference type="GO" id="GO:0005886">
    <property type="term" value="C:plasma membrane"/>
    <property type="evidence" value="ECO:0007669"/>
    <property type="project" value="UniProtKB-SubCell"/>
</dbReference>
<dbReference type="InterPro" id="IPR000060">
    <property type="entry name" value="BCCT_transptr"/>
</dbReference>
<evidence type="ECO:0000256" key="7">
    <source>
        <dbReference type="ARBA" id="ARBA00023136"/>
    </source>
</evidence>
<feature type="transmembrane region" description="Helical" evidence="8">
    <location>
        <begin position="52"/>
        <end position="71"/>
    </location>
</feature>
<comment type="similarity">
    <text evidence="2">Belongs to the BCCT transporter (TC 2.A.15) family.</text>
</comment>
<feature type="transmembrane region" description="Helical" evidence="8">
    <location>
        <begin position="91"/>
        <end position="112"/>
    </location>
</feature>
<protein>
    <submittedName>
        <fullName evidence="9">BCCT family transporter</fullName>
    </submittedName>
</protein>
<evidence type="ECO:0000313" key="10">
    <source>
        <dbReference type="Proteomes" id="UP000317327"/>
    </source>
</evidence>
<feature type="transmembrane region" description="Helical" evidence="8">
    <location>
        <begin position="187"/>
        <end position="210"/>
    </location>
</feature>
<feature type="transmembrane region" description="Helical" evidence="8">
    <location>
        <begin position="12"/>
        <end position="32"/>
    </location>
</feature>